<feature type="compositionally biased region" description="Polar residues" evidence="2">
    <location>
        <begin position="471"/>
        <end position="490"/>
    </location>
</feature>
<dbReference type="InterPro" id="IPR001849">
    <property type="entry name" value="PH_domain"/>
</dbReference>
<feature type="compositionally biased region" description="Low complexity" evidence="2">
    <location>
        <begin position="766"/>
        <end position="786"/>
    </location>
</feature>
<dbReference type="InterPro" id="IPR036871">
    <property type="entry name" value="PX_dom_sf"/>
</dbReference>
<evidence type="ECO:0008006" key="7">
    <source>
        <dbReference type="Google" id="ProtNLM"/>
    </source>
</evidence>
<dbReference type="InterPro" id="IPR008936">
    <property type="entry name" value="Rho_GTPase_activation_prot"/>
</dbReference>
<dbReference type="Pfam" id="PF00620">
    <property type="entry name" value="RhoGAP"/>
    <property type="match status" value="1"/>
</dbReference>
<feature type="region of interest" description="Disordered" evidence="2">
    <location>
        <begin position="826"/>
        <end position="892"/>
    </location>
</feature>
<dbReference type="PROSITE" id="PS50238">
    <property type="entry name" value="RHOGAP"/>
    <property type="match status" value="1"/>
</dbReference>
<comment type="caution">
    <text evidence="5">The sequence shown here is derived from an EMBL/GenBank/DDBJ whole genome shotgun (WGS) entry which is preliminary data.</text>
</comment>
<evidence type="ECO:0000313" key="6">
    <source>
        <dbReference type="Proteomes" id="UP000812966"/>
    </source>
</evidence>
<dbReference type="SMART" id="SM00324">
    <property type="entry name" value="RhoGAP"/>
    <property type="match status" value="1"/>
</dbReference>
<feature type="region of interest" description="Disordered" evidence="2">
    <location>
        <begin position="759"/>
        <end position="813"/>
    </location>
</feature>
<dbReference type="PANTHER" id="PTHR23176:SF129">
    <property type="entry name" value="RHO GTPASE ACTIVATING PROTEIN AT 16F, ISOFORM E-RELATED"/>
    <property type="match status" value="1"/>
</dbReference>
<evidence type="ECO:0000313" key="5">
    <source>
        <dbReference type="EMBL" id="KAG7549007.1"/>
    </source>
</evidence>
<feature type="compositionally biased region" description="Polar residues" evidence="2">
    <location>
        <begin position="826"/>
        <end position="838"/>
    </location>
</feature>
<gene>
    <name evidence="5" type="ORF">FFLO_03120</name>
</gene>
<feature type="compositionally biased region" description="Polar residues" evidence="2">
    <location>
        <begin position="908"/>
        <end position="919"/>
    </location>
</feature>
<feature type="compositionally biased region" description="Polar residues" evidence="2">
    <location>
        <begin position="1"/>
        <end position="11"/>
    </location>
</feature>
<feature type="region of interest" description="Disordered" evidence="2">
    <location>
        <begin position="1206"/>
        <end position="1250"/>
    </location>
</feature>
<feature type="compositionally biased region" description="Acidic residues" evidence="2">
    <location>
        <begin position="1269"/>
        <end position="1290"/>
    </location>
</feature>
<dbReference type="InterPro" id="IPR011993">
    <property type="entry name" value="PH-like_dom_sf"/>
</dbReference>
<reference evidence="5" key="1">
    <citation type="submission" date="2020-04" db="EMBL/GenBank/DDBJ databases">
        <title>Analysis of mating type loci in Filobasidium floriforme.</title>
        <authorList>
            <person name="Nowrousian M."/>
        </authorList>
    </citation>
    <scope>NUCLEOTIDE SEQUENCE</scope>
    <source>
        <strain evidence="5">CBS 6242</strain>
    </source>
</reference>
<feature type="domain" description="Rho-GAP" evidence="4">
    <location>
        <begin position="1024"/>
        <end position="1217"/>
    </location>
</feature>
<feature type="compositionally biased region" description="Basic and acidic residues" evidence="2">
    <location>
        <begin position="421"/>
        <end position="438"/>
    </location>
</feature>
<feature type="compositionally biased region" description="Polar residues" evidence="2">
    <location>
        <begin position="27"/>
        <end position="41"/>
    </location>
</feature>
<feature type="compositionally biased region" description="Low complexity" evidence="2">
    <location>
        <begin position="360"/>
        <end position="377"/>
    </location>
</feature>
<feature type="compositionally biased region" description="Polar residues" evidence="2">
    <location>
        <begin position="402"/>
        <end position="413"/>
    </location>
</feature>
<dbReference type="SUPFAM" id="SSF50729">
    <property type="entry name" value="PH domain-like"/>
    <property type="match status" value="1"/>
</dbReference>
<dbReference type="SUPFAM" id="SSF48350">
    <property type="entry name" value="GTPase activation domain, GAP"/>
    <property type="match status" value="1"/>
</dbReference>
<feature type="compositionally biased region" description="Basic and acidic residues" evidence="2">
    <location>
        <begin position="218"/>
        <end position="234"/>
    </location>
</feature>
<dbReference type="GO" id="GO:0005737">
    <property type="term" value="C:cytoplasm"/>
    <property type="evidence" value="ECO:0007669"/>
    <property type="project" value="TreeGrafter"/>
</dbReference>
<feature type="compositionally biased region" description="Basic and acidic residues" evidence="2">
    <location>
        <begin position="326"/>
        <end position="344"/>
    </location>
</feature>
<dbReference type="Gene3D" id="1.10.555.10">
    <property type="entry name" value="Rho GTPase activation protein"/>
    <property type="match status" value="1"/>
</dbReference>
<feature type="compositionally biased region" description="Polar residues" evidence="2">
    <location>
        <begin position="947"/>
        <end position="956"/>
    </location>
</feature>
<dbReference type="Proteomes" id="UP000812966">
    <property type="component" value="Unassembled WGS sequence"/>
</dbReference>
<evidence type="ECO:0000256" key="2">
    <source>
        <dbReference type="SAM" id="MobiDB-lite"/>
    </source>
</evidence>
<keyword evidence="1" id="KW-0343">GTPase activation</keyword>
<feature type="compositionally biased region" description="Polar residues" evidence="2">
    <location>
        <begin position="254"/>
        <end position="268"/>
    </location>
</feature>
<protein>
    <recommendedName>
        <fullName evidence="7">RhoGAP-domain-containing protein</fullName>
    </recommendedName>
</protein>
<feature type="domain" description="PH" evidence="3">
    <location>
        <begin position="647"/>
        <end position="756"/>
    </location>
</feature>
<feature type="compositionally biased region" description="Low complexity" evidence="2">
    <location>
        <begin position="172"/>
        <end position="185"/>
    </location>
</feature>
<dbReference type="Pfam" id="PF00169">
    <property type="entry name" value="PH"/>
    <property type="match status" value="1"/>
</dbReference>
<dbReference type="GO" id="GO:0007165">
    <property type="term" value="P:signal transduction"/>
    <property type="evidence" value="ECO:0007669"/>
    <property type="project" value="InterPro"/>
</dbReference>
<dbReference type="OrthoDB" id="185175at2759"/>
<dbReference type="InterPro" id="IPR001683">
    <property type="entry name" value="PX_dom"/>
</dbReference>
<feature type="compositionally biased region" description="Low complexity" evidence="2">
    <location>
        <begin position="17"/>
        <end position="26"/>
    </location>
</feature>
<dbReference type="Gene3D" id="2.30.29.30">
    <property type="entry name" value="Pleckstrin-homology domain (PH domain)/Phosphotyrosine-binding domain (PTB)"/>
    <property type="match status" value="1"/>
</dbReference>
<feature type="compositionally biased region" description="Polar residues" evidence="2">
    <location>
        <begin position="1215"/>
        <end position="1224"/>
    </location>
</feature>
<feature type="compositionally biased region" description="Basic and acidic residues" evidence="2">
    <location>
        <begin position="957"/>
        <end position="969"/>
    </location>
</feature>
<feature type="region of interest" description="Disordered" evidence="2">
    <location>
        <begin position="906"/>
        <end position="973"/>
    </location>
</feature>
<dbReference type="GO" id="GO:0035091">
    <property type="term" value="F:phosphatidylinositol binding"/>
    <property type="evidence" value="ECO:0007669"/>
    <property type="project" value="InterPro"/>
</dbReference>
<evidence type="ECO:0000259" key="4">
    <source>
        <dbReference type="PROSITE" id="PS50238"/>
    </source>
</evidence>
<dbReference type="InterPro" id="IPR000198">
    <property type="entry name" value="RhoGAP_dom"/>
</dbReference>
<dbReference type="InterPro" id="IPR050729">
    <property type="entry name" value="Rho-GAP"/>
</dbReference>
<evidence type="ECO:0000259" key="3">
    <source>
        <dbReference type="PROSITE" id="PS50003"/>
    </source>
</evidence>
<dbReference type="Pfam" id="PF00787">
    <property type="entry name" value="PX"/>
    <property type="match status" value="1"/>
</dbReference>
<proteinExistence type="predicted"/>
<dbReference type="EMBL" id="JABELV010000055">
    <property type="protein sequence ID" value="KAG7549007.1"/>
    <property type="molecule type" value="Genomic_DNA"/>
</dbReference>
<accession>A0A8K0JMU4</accession>
<organism evidence="5 6">
    <name type="scientific">Filobasidium floriforme</name>
    <dbReference type="NCBI Taxonomy" id="5210"/>
    <lineage>
        <taxon>Eukaryota</taxon>
        <taxon>Fungi</taxon>
        <taxon>Dikarya</taxon>
        <taxon>Basidiomycota</taxon>
        <taxon>Agaricomycotina</taxon>
        <taxon>Tremellomycetes</taxon>
        <taxon>Filobasidiales</taxon>
        <taxon>Filobasidiaceae</taxon>
        <taxon>Filobasidium</taxon>
    </lineage>
</organism>
<feature type="region of interest" description="Disordered" evidence="2">
    <location>
        <begin position="1268"/>
        <end position="1351"/>
    </location>
</feature>
<dbReference type="Gene3D" id="3.30.1520.10">
    <property type="entry name" value="Phox-like domain"/>
    <property type="match status" value="1"/>
</dbReference>
<feature type="compositionally biased region" description="Low complexity" evidence="2">
    <location>
        <begin position="75"/>
        <end position="91"/>
    </location>
</feature>
<sequence length="1351" mass="146635">MSHQLDGSNISDMPALTSSSFSNTSTLPRTPTHSTSFTTPLNKDPNVPVNPMFRDAMNASPVNTRLAPTSASVHTSSSAPTTLAASPGSPARRPQGGESTTVDHAIKVAGGDLMRALKSLVEERNSLAIQNAQLWKMVEKRQTEKTGLRDNLSRVQKRLKQLEDEAIMSSTQSSPQSGLGESSSGEGEKQPQNRRRAGTITAAKENRLQRPETGPRSYSDRHDLPVNRNRRDGRTSPLPDSEMPFRSTKESLSRIESANSSRSETSGRSGYGMDGPEEDSPSKMKTPMAARDRTRSTEEDEDTPTGKRLQAGLLPAPPMLNTPTSSEKRTTGDSRMAFEPEVREYLALAQTPPAGREAFPSIPGPSRLGSGLSTGSSVAPSRLSTPPPLGEGLPSLIPASPYSDTADNKSVTDASGFKTPDSSRPDDNAGKIERHDALSVKSAPEVRPFVGHQVDGPPTPNSMQAEHPGASRTNSTEQGNVSSKPSATSVRRQESTRKPAGAKQTHIPRLVPRLLPYTRCSIPSSRIVPNTLGKEALSFIVSIQLRPPGDLQVYNWNVAKFFSSFVELDTRLRQKMSKKELKQAKLSSLPEGRAWKDYGPAKMDRMKATLETYVQNLLACPLEDKTEICSFLQTDVVGQQDEERGAGMPKTGYLTKRGKNFGGWRTRFFVLEGPALHYYEQRGGALLGSIPVVGAKIGKQQQDRSTDAEDEKAYRHAFLLIEPGSGPNSSATRHVLCAESDSERDSWVSALMRHVIGQFDEPGRMSTSSSAREELSSVANTPTQTQPNPPRASTSSSVQDLRGVLSPNRQNSKDDVAVLRGTAQPISALSPNGANSKLFSAGPTPSFINKREQAAPKPVLTESRSEHRQSPQLQSGPFDGGGEISSSLPSHLDTKSVSLSSLADIVDSPTQESPQSTPVRQKRQSMMPGRLVKERSEPMRPSLGPSRLQSGHSHTSSLERDVPKIDRGKISAPNGGVVIPQGFMFGNKDTSKEPADRERKVKSRLWGFNKTAAPAVVNRPVFGIPLKESVEIASVAGLPAVVFRCINYLEAKGAQHEEGIFRMSGSSAVIKGLRDRFNADGDYDLLAHDERWDLHAITGLLKMFLREVPSILTHELHMHFLGVTDLWQTEARIQELTRLVNLLPIENYTLLRALVGHIILICSHADENRMGVKNIGIVFAPSLYMPAGILSDMIQQYKAIFEGEPIELGPEDSTPPLNQSTSEPSRTERGVPADATQASETTKRGNRNSMIYATNSDVLLNSVGRELTESGDAEESDGGEIVAFDDDDEYPLSSSGGSPTLEGPTHRDLYRISEAASVISPRLQTPQQSPGLPKSPRLADVTSGFSTDGMR</sequence>
<evidence type="ECO:0000256" key="1">
    <source>
        <dbReference type="ARBA" id="ARBA00022468"/>
    </source>
</evidence>
<feature type="region of interest" description="Disordered" evidence="2">
    <location>
        <begin position="164"/>
        <end position="506"/>
    </location>
</feature>
<dbReference type="GO" id="GO:0005096">
    <property type="term" value="F:GTPase activator activity"/>
    <property type="evidence" value="ECO:0007669"/>
    <property type="project" value="UniProtKB-KW"/>
</dbReference>
<dbReference type="SUPFAM" id="SSF64268">
    <property type="entry name" value="PX domain"/>
    <property type="match status" value="1"/>
</dbReference>
<name>A0A8K0JMU4_9TREE</name>
<feature type="region of interest" description="Disordered" evidence="2">
    <location>
        <begin position="1"/>
        <end position="101"/>
    </location>
</feature>
<keyword evidence="6" id="KW-1185">Reference proteome</keyword>
<feature type="compositionally biased region" description="Polar residues" evidence="2">
    <location>
        <begin position="60"/>
        <end position="74"/>
    </location>
</feature>
<dbReference type="PROSITE" id="PS50003">
    <property type="entry name" value="PH_DOMAIN"/>
    <property type="match status" value="1"/>
</dbReference>
<dbReference type="SMART" id="SM00233">
    <property type="entry name" value="PH"/>
    <property type="match status" value="1"/>
</dbReference>
<dbReference type="PANTHER" id="PTHR23176">
    <property type="entry name" value="RHO/RAC/CDC GTPASE-ACTIVATING PROTEIN"/>
    <property type="match status" value="1"/>
</dbReference>